<evidence type="ECO:0000313" key="10">
    <source>
        <dbReference type="EMBL" id="GAN15129.1"/>
    </source>
</evidence>
<dbReference type="GO" id="GO:0034040">
    <property type="term" value="F:ATPase-coupled lipid transmembrane transporter activity"/>
    <property type="evidence" value="ECO:0007669"/>
    <property type="project" value="TreeGrafter"/>
</dbReference>
<keyword evidence="11" id="KW-1185">Reference proteome</keyword>
<dbReference type="RefSeq" id="WP_007404536.1">
    <property type="nucleotide sequence ID" value="NZ_BBJS01000051.1"/>
</dbReference>
<proteinExistence type="predicted"/>
<dbReference type="InterPro" id="IPR027417">
    <property type="entry name" value="P-loop_NTPase"/>
</dbReference>
<name>A0A0C9N6K3_SPHPI</name>
<keyword evidence="6 7" id="KW-0472">Membrane</keyword>
<dbReference type="InterPro" id="IPR039421">
    <property type="entry name" value="Type_1_exporter"/>
</dbReference>
<feature type="domain" description="ABC transmembrane type-1" evidence="9">
    <location>
        <begin position="22"/>
        <end position="268"/>
    </location>
</feature>
<evidence type="ECO:0000256" key="5">
    <source>
        <dbReference type="ARBA" id="ARBA00022989"/>
    </source>
</evidence>
<dbReference type="Proteomes" id="UP000032025">
    <property type="component" value="Unassembled WGS sequence"/>
</dbReference>
<feature type="transmembrane region" description="Helical" evidence="7">
    <location>
        <begin position="143"/>
        <end position="161"/>
    </location>
</feature>
<dbReference type="GO" id="GO:0140359">
    <property type="term" value="F:ABC-type transporter activity"/>
    <property type="evidence" value="ECO:0007669"/>
    <property type="project" value="InterPro"/>
</dbReference>
<feature type="transmembrane region" description="Helical" evidence="7">
    <location>
        <begin position="56"/>
        <end position="76"/>
    </location>
</feature>
<dbReference type="SMART" id="SM00382">
    <property type="entry name" value="AAA"/>
    <property type="match status" value="1"/>
</dbReference>
<organism evidence="10 11">
    <name type="scientific">Sphingomonas paucimobilis NBRC 13935</name>
    <dbReference type="NCBI Taxonomy" id="1219050"/>
    <lineage>
        <taxon>Bacteria</taxon>
        <taxon>Pseudomonadati</taxon>
        <taxon>Pseudomonadota</taxon>
        <taxon>Alphaproteobacteria</taxon>
        <taxon>Sphingomonadales</taxon>
        <taxon>Sphingomonadaceae</taxon>
        <taxon>Sphingomonas</taxon>
    </lineage>
</organism>
<accession>A0A0C9N6K3</accession>
<evidence type="ECO:0000256" key="1">
    <source>
        <dbReference type="ARBA" id="ARBA00004651"/>
    </source>
</evidence>
<comment type="subcellular location">
    <subcellularLocation>
        <location evidence="1">Cell membrane</location>
        <topology evidence="1">Multi-pass membrane protein</topology>
    </subcellularLocation>
</comment>
<evidence type="ECO:0000259" key="8">
    <source>
        <dbReference type="PROSITE" id="PS50893"/>
    </source>
</evidence>
<keyword evidence="4" id="KW-0067">ATP-binding</keyword>
<evidence type="ECO:0000313" key="11">
    <source>
        <dbReference type="Proteomes" id="UP000032025"/>
    </source>
</evidence>
<dbReference type="PROSITE" id="PS00211">
    <property type="entry name" value="ABC_TRANSPORTER_1"/>
    <property type="match status" value="1"/>
</dbReference>
<dbReference type="InterPro" id="IPR011527">
    <property type="entry name" value="ABC1_TM_dom"/>
</dbReference>
<feature type="transmembrane region" description="Helical" evidence="7">
    <location>
        <begin position="248"/>
        <end position="269"/>
    </location>
</feature>
<evidence type="ECO:0000256" key="3">
    <source>
        <dbReference type="ARBA" id="ARBA00022741"/>
    </source>
</evidence>
<keyword evidence="3" id="KW-0547">Nucleotide-binding</keyword>
<dbReference type="SUPFAM" id="SSF90123">
    <property type="entry name" value="ABC transporter transmembrane region"/>
    <property type="match status" value="1"/>
</dbReference>
<dbReference type="InterPro" id="IPR003439">
    <property type="entry name" value="ABC_transporter-like_ATP-bd"/>
</dbReference>
<dbReference type="SUPFAM" id="SSF52540">
    <property type="entry name" value="P-loop containing nucleoside triphosphate hydrolases"/>
    <property type="match status" value="1"/>
</dbReference>
<dbReference type="EMBL" id="BBJS01000051">
    <property type="protein sequence ID" value="GAN15129.1"/>
    <property type="molecule type" value="Genomic_DNA"/>
</dbReference>
<dbReference type="AlphaFoldDB" id="A0A0C9N6K3"/>
<evidence type="ECO:0000259" key="9">
    <source>
        <dbReference type="PROSITE" id="PS50929"/>
    </source>
</evidence>
<dbReference type="GO" id="GO:0016887">
    <property type="term" value="F:ATP hydrolysis activity"/>
    <property type="evidence" value="ECO:0007669"/>
    <property type="project" value="InterPro"/>
</dbReference>
<feature type="transmembrane region" description="Helical" evidence="7">
    <location>
        <begin position="275"/>
        <end position="294"/>
    </location>
</feature>
<gene>
    <name evidence="10" type="ORF">SP6_51_00020</name>
</gene>
<dbReference type="Gene3D" id="1.20.1560.10">
    <property type="entry name" value="ABC transporter type 1, transmembrane domain"/>
    <property type="match status" value="1"/>
</dbReference>
<dbReference type="PANTHER" id="PTHR24221:SF654">
    <property type="entry name" value="ATP-BINDING CASSETTE SUB-FAMILY B MEMBER 6"/>
    <property type="match status" value="1"/>
</dbReference>
<dbReference type="PROSITE" id="PS50929">
    <property type="entry name" value="ABC_TM1F"/>
    <property type="match status" value="1"/>
</dbReference>
<reference evidence="10 11" key="1">
    <citation type="submission" date="2014-08" db="EMBL/GenBank/DDBJ databases">
        <title>Whole genome shotgun sequence of Sphingomonas paucimobilis NBRC 13935.</title>
        <authorList>
            <person name="Hosoyama A."/>
            <person name="Hashimoto M."/>
            <person name="Hosoyama Y."/>
            <person name="Noguchi M."/>
            <person name="Uohara A."/>
            <person name="Ohji S."/>
            <person name="Katano-Makiyama Y."/>
            <person name="Ichikawa N."/>
            <person name="Kimura A."/>
            <person name="Yamazoe A."/>
            <person name="Fujita N."/>
        </authorList>
    </citation>
    <scope>NUCLEOTIDE SEQUENCE [LARGE SCALE GENOMIC DNA]</scope>
    <source>
        <strain evidence="10 11">NBRC 13935</strain>
    </source>
</reference>
<evidence type="ECO:0000256" key="7">
    <source>
        <dbReference type="SAM" id="Phobius"/>
    </source>
</evidence>
<dbReference type="InterPro" id="IPR036640">
    <property type="entry name" value="ABC1_TM_sf"/>
</dbReference>
<dbReference type="Gene3D" id="3.40.50.300">
    <property type="entry name" value="P-loop containing nucleotide triphosphate hydrolases"/>
    <property type="match status" value="1"/>
</dbReference>
<feature type="domain" description="ABC transporter" evidence="8">
    <location>
        <begin position="317"/>
        <end position="538"/>
    </location>
</feature>
<protein>
    <submittedName>
        <fullName evidence="10">DNA, contig: SP651</fullName>
    </submittedName>
</protein>
<keyword evidence="2 7" id="KW-0812">Transmembrane</keyword>
<dbReference type="PROSITE" id="PS50893">
    <property type="entry name" value="ABC_TRANSPORTER_2"/>
    <property type="match status" value="1"/>
</dbReference>
<evidence type="ECO:0000256" key="2">
    <source>
        <dbReference type="ARBA" id="ARBA00022692"/>
    </source>
</evidence>
<evidence type="ECO:0000256" key="4">
    <source>
        <dbReference type="ARBA" id="ARBA00022840"/>
    </source>
</evidence>
<dbReference type="Pfam" id="PF00005">
    <property type="entry name" value="ABC_tran"/>
    <property type="match status" value="1"/>
</dbReference>
<sequence length="539" mass="55689">MTAFLRLLRHETRRQRGKLIRASALAAGTAAATVLLLGLSGWFLAAAGAAGLAGPIAARGFNYMLPSAAIRLLAIVRTGARYGERLASHDAAFAILARIRPAIYRAITAAPVAKALSLTAGEATARLVQDVDAVEMAVARRSARAGAVAAILGGAALALLARPVAALALVVLIGLMLAVAFRILARLDAPGRAVQQLQGELRALLAIQLAAAPELRCYAMADAAQARIGQLDSALAEARRQQAMVAGLADAIAAGMAGIAAMLVFVLALPAGAPLAALAALAAATTVDGLAPLLRDRAARSATRAAESRLASLFAEPHTVSVTSSAEPFAATLALPNMATLAPRGTRIAILGPSGTGKTTFVETLIGLRDLPLGDIRLGSHRVDALSPALRRATFGWAPQDAQLLAGTVRDNLRLADPDAEEAALWQALDDACLAAKVRALPHGLDSWIGEDGVRLSGGERRRLSLARAYLAPAPWLLLDEPTEALDAQTEAQVVARLLARLERTGQGLVVVTHRPALLAVCTVRHAVDANAPMVGLAA</sequence>
<dbReference type="GO" id="GO:0005524">
    <property type="term" value="F:ATP binding"/>
    <property type="evidence" value="ECO:0007669"/>
    <property type="project" value="UniProtKB-KW"/>
</dbReference>
<dbReference type="GO" id="GO:0005886">
    <property type="term" value="C:plasma membrane"/>
    <property type="evidence" value="ECO:0007669"/>
    <property type="project" value="UniProtKB-SubCell"/>
</dbReference>
<feature type="transmembrane region" description="Helical" evidence="7">
    <location>
        <begin position="20"/>
        <end position="44"/>
    </location>
</feature>
<keyword evidence="5 7" id="KW-1133">Transmembrane helix</keyword>
<dbReference type="GeneID" id="78528526"/>
<dbReference type="InterPro" id="IPR003593">
    <property type="entry name" value="AAA+_ATPase"/>
</dbReference>
<comment type="caution">
    <text evidence="10">The sequence shown here is derived from an EMBL/GenBank/DDBJ whole genome shotgun (WGS) entry which is preliminary data.</text>
</comment>
<dbReference type="InterPro" id="IPR017871">
    <property type="entry name" value="ABC_transporter-like_CS"/>
</dbReference>
<evidence type="ECO:0000256" key="6">
    <source>
        <dbReference type="ARBA" id="ARBA00023136"/>
    </source>
</evidence>
<dbReference type="PANTHER" id="PTHR24221">
    <property type="entry name" value="ATP-BINDING CASSETTE SUB-FAMILY B"/>
    <property type="match status" value="1"/>
</dbReference>
<feature type="transmembrane region" description="Helical" evidence="7">
    <location>
        <begin position="167"/>
        <end position="185"/>
    </location>
</feature>